<dbReference type="Proteomes" id="UP000245506">
    <property type="component" value="Unassembled WGS sequence"/>
</dbReference>
<dbReference type="InterPro" id="IPR036134">
    <property type="entry name" value="Crypto/Photolyase_FAD-like_sf"/>
</dbReference>
<dbReference type="Pfam" id="PF04244">
    <property type="entry name" value="DPRP"/>
    <property type="match status" value="1"/>
</dbReference>
<accession>A0A317CM68</accession>
<dbReference type="SUPFAM" id="SSF48173">
    <property type="entry name" value="Cryptochrome/photolyase FAD-binding domain"/>
    <property type="match status" value="1"/>
</dbReference>
<dbReference type="AlphaFoldDB" id="A0A317CM68"/>
<dbReference type="Gene3D" id="3.40.50.620">
    <property type="entry name" value="HUPs"/>
    <property type="match status" value="1"/>
</dbReference>
<dbReference type="PANTHER" id="PTHR38657">
    <property type="entry name" value="SLR1343 PROTEIN"/>
    <property type="match status" value="1"/>
</dbReference>
<proteinExistence type="predicted"/>
<dbReference type="PANTHER" id="PTHR38657:SF1">
    <property type="entry name" value="SLR1343 PROTEIN"/>
    <property type="match status" value="1"/>
</dbReference>
<keyword evidence="1" id="KW-0456">Lyase</keyword>
<dbReference type="Gene3D" id="1.10.10.1710">
    <property type="entry name" value="Deoxyribodipyrimidine photolyase-related"/>
    <property type="match status" value="1"/>
</dbReference>
<organism evidence="1 2">
    <name type="scientific">Leucothrix arctica</name>
    <dbReference type="NCBI Taxonomy" id="1481894"/>
    <lineage>
        <taxon>Bacteria</taxon>
        <taxon>Pseudomonadati</taxon>
        <taxon>Pseudomonadota</taxon>
        <taxon>Gammaproteobacteria</taxon>
        <taxon>Thiotrichales</taxon>
        <taxon>Thiotrichaceae</taxon>
        <taxon>Leucothrix</taxon>
    </lineage>
</organism>
<keyword evidence="2" id="KW-1185">Reference proteome</keyword>
<dbReference type="InterPro" id="IPR052551">
    <property type="entry name" value="UV-DNA_repair_photolyase"/>
</dbReference>
<reference evidence="1 2" key="1">
    <citation type="submission" date="2018-05" db="EMBL/GenBank/DDBJ databases">
        <title>Leucothrix arctica sp. nov., isolated from Arctic seawater.</title>
        <authorList>
            <person name="Choi A."/>
            <person name="Baek K."/>
        </authorList>
    </citation>
    <scope>NUCLEOTIDE SEQUENCE [LARGE SCALE GENOMIC DNA]</scope>
    <source>
        <strain evidence="1 2">IMCC9719</strain>
    </source>
</reference>
<comment type="caution">
    <text evidence="1">The sequence shown here is derived from an EMBL/GenBank/DDBJ whole genome shotgun (WGS) entry which is preliminary data.</text>
</comment>
<dbReference type="EMBL" id="QGKL01000004">
    <property type="protein sequence ID" value="PWQ99628.1"/>
    <property type="molecule type" value="Genomic_DNA"/>
</dbReference>
<dbReference type="OrthoDB" id="5288100at2"/>
<dbReference type="InterPro" id="IPR007357">
    <property type="entry name" value="PhrB-like"/>
</dbReference>
<protein>
    <submittedName>
        <fullName evidence="1">Cryptochrome/photolyase family protein</fullName>
    </submittedName>
</protein>
<dbReference type="GO" id="GO:0016829">
    <property type="term" value="F:lyase activity"/>
    <property type="evidence" value="ECO:0007669"/>
    <property type="project" value="UniProtKB-KW"/>
</dbReference>
<evidence type="ECO:0000313" key="2">
    <source>
        <dbReference type="Proteomes" id="UP000245506"/>
    </source>
</evidence>
<dbReference type="Gene3D" id="1.10.579.10">
    <property type="entry name" value="DNA Cyclobutane Dipyrimidine Photolyase, subunit A, domain 3"/>
    <property type="match status" value="1"/>
</dbReference>
<evidence type="ECO:0000313" key="1">
    <source>
        <dbReference type="EMBL" id="PWQ99628.1"/>
    </source>
</evidence>
<dbReference type="Gene3D" id="1.25.40.80">
    <property type="match status" value="1"/>
</dbReference>
<gene>
    <name evidence="1" type="ORF">DKT75_00725</name>
</gene>
<dbReference type="RefSeq" id="WP_109821523.1">
    <property type="nucleotide sequence ID" value="NZ_QGKL01000004.1"/>
</dbReference>
<name>A0A317CM68_9GAMM</name>
<sequence>MSSHYQTLRLILGDQLNANHHWYQQKDPSVLYVIAELKQEATYTKHHIQKLCAFFSAMEQFAGALNKSGHEVTHLTLDDTADFADFPELIQHLCLQHDVASVEYQRPDEYRLLAQMRGMSLNSKDTSSLTVTEVDTEHFLVGFDEIDDYFTKDKHHKMEFFYRKMRKRFDVLMEGDKPVGEQWNFDGDNRNKLKPQDIVEVPAPLLFERDVTAIRQRLEKHNIPSMGEMTEHLLWPTTRRESLELLSFFCEHCLPNFGRFQDAMTGNSEHQWSLYHSRLSFSINSKMLHPLQVINEAISHFERSEGKISLSQIEGFVRQILGWREYIRGVYWANMPEYRDKNSLDAQQSLPSYFWTADTKMNCMKQSIKQSLDYAYAHHIQRLMVTGNFCLLTGINPDEVDEWYLGIYIDALEWVEMPNTRGMSQFADGGIVATKAYSAGGNYINKMSDYCKYCHYKIKEKTGESACPFNSLYWGFMVRHRERFEKNPRIGMVYRQWDKQEDSAQTAVIERANWCIENLESL</sequence>
<dbReference type="InterPro" id="IPR014729">
    <property type="entry name" value="Rossmann-like_a/b/a_fold"/>
</dbReference>